<organism evidence="2 3">
    <name type="scientific">Brachionus plicatilis</name>
    <name type="common">Marine rotifer</name>
    <name type="synonym">Brachionus muelleri</name>
    <dbReference type="NCBI Taxonomy" id="10195"/>
    <lineage>
        <taxon>Eukaryota</taxon>
        <taxon>Metazoa</taxon>
        <taxon>Spiralia</taxon>
        <taxon>Gnathifera</taxon>
        <taxon>Rotifera</taxon>
        <taxon>Eurotatoria</taxon>
        <taxon>Monogononta</taxon>
        <taxon>Pseudotrocha</taxon>
        <taxon>Ploima</taxon>
        <taxon>Brachionidae</taxon>
        <taxon>Brachionus</taxon>
    </lineage>
</organism>
<feature type="transmembrane region" description="Helical" evidence="1">
    <location>
        <begin position="49"/>
        <end position="71"/>
    </location>
</feature>
<sequence>MILTLLVIINSRNWLTKLGIRFANSYINWHHNRVIICGHSPTIFHTLTIALNSFFILVHFVIAIAHIFVGISDV</sequence>
<reference evidence="2 3" key="1">
    <citation type="journal article" date="2018" name="Sci. Rep.">
        <title>Genomic signatures of local adaptation to the degree of environmental predictability in rotifers.</title>
        <authorList>
            <person name="Franch-Gras L."/>
            <person name="Hahn C."/>
            <person name="Garcia-Roger E.M."/>
            <person name="Carmona M.J."/>
            <person name="Serra M."/>
            <person name="Gomez A."/>
        </authorList>
    </citation>
    <scope>NUCLEOTIDE SEQUENCE [LARGE SCALE GENOMIC DNA]</scope>
    <source>
        <strain evidence="2">HYR1</strain>
    </source>
</reference>
<keyword evidence="3" id="KW-1185">Reference proteome</keyword>
<dbReference type="AlphaFoldDB" id="A0A3M7RGI1"/>
<comment type="caution">
    <text evidence="2">The sequence shown here is derived from an EMBL/GenBank/DDBJ whole genome shotgun (WGS) entry which is preliminary data.</text>
</comment>
<evidence type="ECO:0000256" key="1">
    <source>
        <dbReference type="SAM" id="Phobius"/>
    </source>
</evidence>
<dbReference type="EMBL" id="REGN01003416">
    <property type="protein sequence ID" value="RNA22662.1"/>
    <property type="molecule type" value="Genomic_DNA"/>
</dbReference>
<keyword evidence="1" id="KW-0812">Transmembrane</keyword>
<keyword evidence="1" id="KW-0472">Membrane</keyword>
<proteinExistence type="predicted"/>
<dbReference type="Proteomes" id="UP000276133">
    <property type="component" value="Unassembled WGS sequence"/>
</dbReference>
<evidence type="ECO:0000313" key="3">
    <source>
        <dbReference type="Proteomes" id="UP000276133"/>
    </source>
</evidence>
<gene>
    <name evidence="2" type="ORF">BpHYR1_025099</name>
</gene>
<name>A0A3M7RGI1_BRAPC</name>
<accession>A0A3M7RGI1</accession>
<keyword evidence="1" id="KW-1133">Transmembrane helix</keyword>
<protein>
    <submittedName>
        <fullName evidence="2">Uncharacterized protein</fullName>
    </submittedName>
</protein>
<evidence type="ECO:0000313" key="2">
    <source>
        <dbReference type="EMBL" id="RNA22662.1"/>
    </source>
</evidence>